<comment type="similarity">
    <text evidence="1 5">Belongs to the pseudouridine synthase RsuA family.</text>
</comment>
<evidence type="ECO:0000256" key="5">
    <source>
        <dbReference type="RuleBase" id="RU003887"/>
    </source>
</evidence>
<evidence type="ECO:0000313" key="7">
    <source>
        <dbReference type="EMBL" id="SCZ78928.1"/>
    </source>
</evidence>
<evidence type="ECO:0000313" key="8">
    <source>
        <dbReference type="Proteomes" id="UP000199208"/>
    </source>
</evidence>
<sequence length="247" mass="27470">MAKTMRLDKLLAHVGIGTRSEVKKYIRHGWVEVDGAKAKSASVHINPETQVVLYKGEPVIYKAHVYFMMNKPQGVVSATEDRREQTVVDLLEEEDQVYDVFPVGRLDKDTEGLLLLSNHGGLAHGLLSPKRHVAKTYEATVDGPVNGKDIEAFKAGVVLEDGYVTMPAELEILSSGDHKSETRLTIYEGKFHQVKRMFESRGRIVVFLKRISMGPLKLDPDLMPGEYRALTEEEAQALLAQAGVGEE</sequence>
<dbReference type="RefSeq" id="WP_092590275.1">
    <property type="nucleotide sequence ID" value="NZ_FMWL01000005.1"/>
</dbReference>
<dbReference type="GO" id="GO:0120159">
    <property type="term" value="F:rRNA pseudouridine synthase activity"/>
    <property type="evidence" value="ECO:0007669"/>
    <property type="project" value="UniProtKB-ARBA"/>
</dbReference>
<keyword evidence="3 5" id="KW-0413">Isomerase</keyword>
<dbReference type="AlphaFoldDB" id="A0A1G5RYK8"/>
<dbReference type="EC" id="5.4.99.-" evidence="5"/>
<proteinExistence type="inferred from homology"/>
<dbReference type="PROSITE" id="PS01149">
    <property type="entry name" value="PSI_RSU"/>
    <property type="match status" value="1"/>
</dbReference>
<evidence type="ECO:0000256" key="4">
    <source>
        <dbReference type="PROSITE-ProRule" id="PRU00182"/>
    </source>
</evidence>
<dbReference type="Pfam" id="PF00849">
    <property type="entry name" value="PseudoU_synth_2"/>
    <property type="match status" value="1"/>
</dbReference>
<dbReference type="InterPro" id="IPR050343">
    <property type="entry name" value="RsuA_PseudoU_synthase"/>
</dbReference>
<evidence type="ECO:0000256" key="3">
    <source>
        <dbReference type="ARBA" id="ARBA00023235"/>
    </source>
</evidence>
<dbReference type="Gene3D" id="3.30.70.580">
    <property type="entry name" value="Pseudouridine synthase I, catalytic domain, N-terminal subdomain"/>
    <property type="match status" value="1"/>
</dbReference>
<dbReference type="GO" id="GO:0003723">
    <property type="term" value="F:RNA binding"/>
    <property type="evidence" value="ECO:0007669"/>
    <property type="project" value="UniProtKB-KW"/>
</dbReference>
<dbReference type="PANTHER" id="PTHR47683">
    <property type="entry name" value="PSEUDOURIDINE SYNTHASE FAMILY PROTEIN-RELATED"/>
    <property type="match status" value="1"/>
</dbReference>
<dbReference type="SUPFAM" id="SSF55120">
    <property type="entry name" value="Pseudouridine synthase"/>
    <property type="match status" value="1"/>
</dbReference>
<dbReference type="InterPro" id="IPR002942">
    <property type="entry name" value="S4_RNA-bd"/>
</dbReference>
<dbReference type="GO" id="GO:0005829">
    <property type="term" value="C:cytosol"/>
    <property type="evidence" value="ECO:0007669"/>
    <property type="project" value="UniProtKB-ARBA"/>
</dbReference>
<dbReference type="Gene3D" id="3.10.290.10">
    <property type="entry name" value="RNA-binding S4 domain"/>
    <property type="match status" value="1"/>
</dbReference>
<organism evidence="7 8">
    <name type="scientific">Acidaminobacter hydrogenoformans DSM 2784</name>
    <dbReference type="NCBI Taxonomy" id="1120920"/>
    <lineage>
        <taxon>Bacteria</taxon>
        <taxon>Bacillati</taxon>
        <taxon>Bacillota</taxon>
        <taxon>Clostridia</taxon>
        <taxon>Peptostreptococcales</taxon>
        <taxon>Acidaminobacteraceae</taxon>
        <taxon>Acidaminobacter</taxon>
    </lineage>
</organism>
<feature type="domain" description="RNA-binding S4" evidence="6">
    <location>
        <begin position="5"/>
        <end position="64"/>
    </location>
</feature>
<dbReference type="InterPro" id="IPR020094">
    <property type="entry name" value="TruA/RsuA/RluB/E/F_N"/>
</dbReference>
<name>A0A1G5RYK8_9FIRM</name>
<keyword evidence="2 4" id="KW-0694">RNA-binding</keyword>
<dbReference type="STRING" id="1120920.SAMN03080599_01511"/>
<dbReference type="EMBL" id="FMWL01000005">
    <property type="protein sequence ID" value="SCZ78928.1"/>
    <property type="molecule type" value="Genomic_DNA"/>
</dbReference>
<dbReference type="Proteomes" id="UP000199208">
    <property type="component" value="Unassembled WGS sequence"/>
</dbReference>
<keyword evidence="8" id="KW-1185">Reference proteome</keyword>
<dbReference type="OrthoDB" id="9807213at2"/>
<dbReference type="PANTHER" id="PTHR47683:SF4">
    <property type="entry name" value="PSEUDOURIDINE SYNTHASE"/>
    <property type="match status" value="1"/>
</dbReference>
<dbReference type="InterPro" id="IPR020103">
    <property type="entry name" value="PsdUridine_synth_cat_dom_sf"/>
</dbReference>
<dbReference type="InterPro" id="IPR042092">
    <property type="entry name" value="PsdUridine_s_RsuA/RluB/E/F_cat"/>
</dbReference>
<evidence type="ECO:0000256" key="2">
    <source>
        <dbReference type="ARBA" id="ARBA00022884"/>
    </source>
</evidence>
<dbReference type="SUPFAM" id="SSF55174">
    <property type="entry name" value="Alpha-L RNA-binding motif"/>
    <property type="match status" value="1"/>
</dbReference>
<dbReference type="NCBIfam" id="TIGR00093">
    <property type="entry name" value="pseudouridine synthase"/>
    <property type="match status" value="1"/>
</dbReference>
<dbReference type="Pfam" id="PF01479">
    <property type="entry name" value="S4"/>
    <property type="match status" value="1"/>
</dbReference>
<dbReference type="CDD" id="cd00165">
    <property type="entry name" value="S4"/>
    <property type="match status" value="1"/>
</dbReference>
<dbReference type="CDD" id="cd02553">
    <property type="entry name" value="PseudoU_synth_RsuA"/>
    <property type="match status" value="1"/>
</dbReference>
<dbReference type="Gene3D" id="3.30.70.1560">
    <property type="entry name" value="Alpha-L RNA-binding motif"/>
    <property type="match status" value="1"/>
</dbReference>
<evidence type="ECO:0000256" key="1">
    <source>
        <dbReference type="ARBA" id="ARBA00008348"/>
    </source>
</evidence>
<evidence type="ECO:0000259" key="6">
    <source>
        <dbReference type="SMART" id="SM00363"/>
    </source>
</evidence>
<dbReference type="PROSITE" id="PS50889">
    <property type="entry name" value="S4"/>
    <property type="match status" value="1"/>
</dbReference>
<reference evidence="7 8" key="1">
    <citation type="submission" date="2016-10" db="EMBL/GenBank/DDBJ databases">
        <authorList>
            <person name="de Groot N.N."/>
        </authorList>
    </citation>
    <scope>NUCLEOTIDE SEQUENCE [LARGE SCALE GENOMIC DNA]</scope>
    <source>
        <strain evidence="7 8">DSM 2784</strain>
    </source>
</reference>
<protein>
    <recommendedName>
        <fullName evidence="5">Pseudouridine synthase</fullName>
        <ecNumber evidence="5">5.4.99.-</ecNumber>
    </recommendedName>
</protein>
<dbReference type="FunFam" id="3.30.70.1560:FF:000001">
    <property type="entry name" value="Pseudouridine synthase"/>
    <property type="match status" value="1"/>
</dbReference>
<dbReference type="InterPro" id="IPR006145">
    <property type="entry name" value="PsdUridine_synth_RsuA/RluA"/>
</dbReference>
<dbReference type="GO" id="GO:0000455">
    <property type="term" value="P:enzyme-directed rRNA pseudouridine synthesis"/>
    <property type="evidence" value="ECO:0007669"/>
    <property type="project" value="UniProtKB-ARBA"/>
</dbReference>
<dbReference type="InterPro" id="IPR018496">
    <property type="entry name" value="PsdUridine_synth_RsuA/RluB_CS"/>
</dbReference>
<dbReference type="InterPro" id="IPR000748">
    <property type="entry name" value="PsdUridine_synth_RsuA/RluB/E/F"/>
</dbReference>
<accession>A0A1G5RYK8</accession>
<dbReference type="SMART" id="SM00363">
    <property type="entry name" value="S4"/>
    <property type="match status" value="1"/>
</dbReference>
<dbReference type="InterPro" id="IPR036986">
    <property type="entry name" value="S4_RNA-bd_sf"/>
</dbReference>
<gene>
    <name evidence="7" type="ORF">SAMN03080599_01511</name>
</gene>